<dbReference type="InterPro" id="IPR001466">
    <property type="entry name" value="Beta-lactam-related"/>
</dbReference>
<evidence type="ECO:0000259" key="1">
    <source>
        <dbReference type="Pfam" id="PF00144"/>
    </source>
</evidence>
<dbReference type="Gene3D" id="3.40.710.10">
    <property type="entry name" value="DD-peptidase/beta-lactamase superfamily"/>
    <property type="match status" value="1"/>
</dbReference>
<dbReference type="Pfam" id="PF00144">
    <property type="entry name" value="Beta-lactamase"/>
    <property type="match status" value="1"/>
</dbReference>
<dbReference type="AlphaFoldDB" id="A0A0A2GVJ4"/>
<dbReference type="PATRIC" id="fig|1300343.5.peg.2887"/>
<dbReference type="EMBL" id="JSAQ01000001">
    <property type="protein sequence ID" value="KGO06316.1"/>
    <property type="molecule type" value="Genomic_DNA"/>
</dbReference>
<dbReference type="InterPro" id="IPR012338">
    <property type="entry name" value="Beta-lactam/transpept-like"/>
</dbReference>
<evidence type="ECO:0000313" key="2">
    <source>
        <dbReference type="EMBL" id="KGO06316.1"/>
    </source>
</evidence>
<dbReference type="PANTHER" id="PTHR46825">
    <property type="entry name" value="D-ALANYL-D-ALANINE-CARBOXYPEPTIDASE/ENDOPEPTIDASE AMPH"/>
    <property type="match status" value="1"/>
</dbReference>
<dbReference type="Proteomes" id="UP000030140">
    <property type="component" value="Unassembled WGS sequence"/>
</dbReference>
<organism evidence="2 3">
    <name type="scientific">Dokdonia donghaensis DSW-1</name>
    <dbReference type="NCBI Taxonomy" id="1300343"/>
    <lineage>
        <taxon>Bacteria</taxon>
        <taxon>Pseudomonadati</taxon>
        <taxon>Bacteroidota</taxon>
        <taxon>Flavobacteriia</taxon>
        <taxon>Flavobacteriales</taxon>
        <taxon>Flavobacteriaceae</taxon>
        <taxon>Dokdonia</taxon>
    </lineage>
</organism>
<dbReference type="PANTHER" id="PTHR46825:SF9">
    <property type="entry name" value="BETA-LACTAMASE-RELATED DOMAIN-CONTAINING PROTEIN"/>
    <property type="match status" value="1"/>
</dbReference>
<accession>A0A0A2GVJ4</accession>
<name>A0A0A2GVJ4_9FLAO</name>
<evidence type="ECO:0000313" key="3">
    <source>
        <dbReference type="Proteomes" id="UP000030140"/>
    </source>
</evidence>
<feature type="domain" description="Beta-lactamase-related" evidence="1">
    <location>
        <begin position="68"/>
        <end position="363"/>
    </location>
</feature>
<keyword evidence="3" id="KW-1185">Reference proteome</keyword>
<reference evidence="2 3" key="1">
    <citation type="submission" date="2014-10" db="EMBL/GenBank/DDBJ databases">
        <title>Draft genome sequence of the proteorhodopsin-containing marine bacterium Dokdonia donghaensis.</title>
        <authorList>
            <person name="Gomez-Consarnau L."/>
            <person name="Gonzalez J.M."/>
            <person name="Riedel T."/>
            <person name="Jaenicke S."/>
            <person name="Wagner-Doebler I."/>
            <person name="Fuhrman J.A."/>
        </authorList>
    </citation>
    <scope>NUCLEOTIDE SEQUENCE [LARGE SCALE GENOMIC DNA]</scope>
    <source>
        <strain evidence="2 3">DSW-1</strain>
    </source>
</reference>
<proteinExistence type="predicted"/>
<comment type="caution">
    <text evidence="2">The sequence shown here is derived from an EMBL/GenBank/DDBJ whole genome shotgun (WGS) entry which is preliminary data.</text>
</comment>
<gene>
    <name evidence="2" type="ORF">NV36_05340</name>
</gene>
<dbReference type="OrthoDB" id="9793489at2"/>
<dbReference type="InterPro" id="IPR050491">
    <property type="entry name" value="AmpC-like"/>
</dbReference>
<dbReference type="SUPFAM" id="SSF56601">
    <property type="entry name" value="beta-lactamase/transpeptidase-like"/>
    <property type="match status" value="1"/>
</dbReference>
<sequence>MQKLRKQTRNAQIVKTVLLIALATFLCTSCDNDDDSTIPSELSTAIENQNYVSIIEEDIASLPINTQVAIALVHNGTTEYLGVINENNVLKGINNADRVFEIGSITKAFTGVCLSKMIATNEASLNETLQDQFEFTIPQGGDITLEQLANHTSGLPRLPTNADEVVDFNINNPYVNYSAQNLQSYLENSVTLNSPSGTEYAYSNLGMGVLGYALARKRNVGYEELLQDIIFNPLGMTSTTTVRGNVDASKLVEPRDINGNIVSHWDFSETTAAGGSIKSSVIDMSKFMHKNLENDEVFNFAQAKTFNIGNGFFMGLGWNIYEAEGFSVLNHNGGTGGFSSMLMLDKEKEIGVLVLSNAADYNDAVEELCNSLFLQINE</sequence>
<dbReference type="RefSeq" id="WP_035325320.1">
    <property type="nucleotide sequence ID" value="NZ_CP015125.1"/>
</dbReference>
<protein>
    <recommendedName>
        <fullName evidence="1">Beta-lactamase-related domain-containing protein</fullName>
    </recommendedName>
</protein>
<dbReference type="KEGG" id="ddo:I597_2841"/>